<sequence length="579" mass="65917">MFITKKGIFVMQLTFLNKKNWKKVAIIVFTIALFLLVSILAVYQAQIFQGKIWSFLGTSDDRFHNMRIEGLYHSLLRHQYFPFINMSFMNGFGYIVNIFYSDFLLYPAAFLRLMGYSSAQAIVGLNILLTFLTMGVSFLCFYKIKKEYWSSLVFSFVYTLSTYRMYDVLYRHDLGEVGAFIFLPIALLGIYEIFYGEHKNWLYLTFGMTGIIYSHAITPILMAILIVAVALCQIGELKKTPTRLLSLCWATICSLLLTAAYFLPMLEQVKHTKFILTQSNSNLVAAAADFSDMAHSSLNNAYNQSNPGILMFFAAIIVFISLSKIENKAVRDFSLIGAVMLLCSTKLFPWELLNKTPIKMIQFPWRFYMIASLLLAVFVAADPLGIFKKRTMKTLLIVLVMLLAISSEYRLVNDSPLQRNTYEAYSKSEPYSIGAGQEYLPIGTNLSKLQRSKHKPQVTKGKAKITNFKQYGTRLSFNFKNAKHAKVDLPIIGYYGFQSTQSKGKVSKLRVDKTNNNLAQVTVHGKGKVVVDYFETTTQKVARRTSFLSLLVIIAVLFINKLNLIDFSKIEGLKSNKEK</sequence>
<gene>
    <name evidence="2" type="ORF">FC78_GL000082</name>
</gene>
<dbReference type="Proteomes" id="UP000051515">
    <property type="component" value="Unassembled WGS sequence"/>
</dbReference>
<comment type="caution">
    <text evidence="2">The sequence shown here is derived from an EMBL/GenBank/DDBJ whole genome shotgun (WGS) entry which is preliminary data.</text>
</comment>
<feature type="transmembrane region" description="Helical" evidence="1">
    <location>
        <begin position="201"/>
        <end position="232"/>
    </location>
</feature>
<feature type="transmembrane region" description="Helical" evidence="1">
    <location>
        <begin position="547"/>
        <end position="565"/>
    </location>
</feature>
<feature type="transmembrane region" description="Helical" evidence="1">
    <location>
        <begin position="80"/>
        <end position="100"/>
    </location>
</feature>
<feature type="transmembrane region" description="Helical" evidence="1">
    <location>
        <begin position="305"/>
        <end position="323"/>
    </location>
</feature>
<keyword evidence="3" id="KW-1185">Reference proteome</keyword>
<dbReference type="PATRIC" id="fig|1423788.3.peg.89"/>
<evidence type="ECO:0000313" key="3">
    <source>
        <dbReference type="Proteomes" id="UP000051515"/>
    </source>
</evidence>
<keyword evidence="1" id="KW-1133">Transmembrane helix</keyword>
<feature type="transmembrane region" description="Helical" evidence="1">
    <location>
        <begin position="365"/>
        <end position="387"/>
    </location>
</feature>
<name>A0A0R1KEQ7_9LACO</name>
<feature type="transmembrane region" description="Helical" evidence="1">
    <location>
        <begin position="335"/>
        <end position="353"/>
    </location>
</feature>
<evidence type="ECO:0000256" key="1">
    <source>
        <dbReference type="SAM" id="Phobius"/>
    </source>
</evidence>
<organism evidence="2 3">
    <name type="scientific">Companilactobacillus bobalius DSM 19674</name>
    <dbReference type="NCBI Taxonomy" id="1423788"/>
    <lineage>
        <taxon>Bacteria</taxon>
        <taxon>Bacillati</taxon>
        <taxon>Bacillota</taxon>
        <taxon>Bacilli</taxon>
        <taxon>Lactobacillales</taxon>
        <taxon>Lactobacillaceae</taxon>
        <taxon>Companilactobacillus</taxon>
        <taxon>Companilactobacillus bobalius</taxon>
    </lineage>
</organism>
<protein>
    <submittedName>
        <fullName evidence="2">Cell surface protein</fullName>
    </submittedName>
</protein>
<feature type="transmembrane region" description="Helical" evidence="1">
    <location>
        <begin position="21"/>
        <end position="43"/>
    </location>
</feature>
<keyword evidence="1" id="KW-0472">Membrane</keyword>
<proteinExistence type="predicted"/>
<feature type="transmembrane region" description="Helical" evidence="1">
    <location>
        <begin position="121"/>
        <end position="142"/>
    </location>
</feature>
<reference evidence="2 3" key="1">
    <citation type="journal article" date="2015" name="Genome Announc.">
        <title>Expanding the biotechnology potential of lactobacilli through comparative genomics of 213 strains and associated genera.</title>
        <authorList>
            <person name="Sun Z."/>
            <person name="Harris H.M."/>
            <person name="McCann A."/>
            <person name="Guo C."/>
            <person name="Argimon S."/>
            <person name="Zhang W."/>
            <person name="Yang X."/>
            <person name="Jeffery I.B."/>
            <person name="Cooney J.C."/>
            <person name="Kagawa T.F."/>
            <person name="Liu W."/>
            <person name="Song Y."/>
            <person name="Salvetti E."/>
            <person name="Wrobel A."/>
            <person name="Rasinkangas P."/>
            <person name="Parkhill J."/>
            <person name="Rea M.C."/>
            <person name="O'Sullivan O."/>
            <person name="Ritari J."/>
            <person name="Douillard F.P."/>
            <person name="Paul Ross R."/>
            <person name="Yang R."/>
            <person name="Briner A.E."/>
            <person name="Felis G.E."/>
            <person name="de Vos W.M."/>
            <person name="Barrangou R."/>
            <person name="Klaenhammer T.R."/>
            <person name="Caufield P.W."/>
            <person name="Cui Y."/>
            <person name="Zhang H."/>
            <person name="O'Toole P.W."/>
        </authorList>
    </citation>
    <scope>NUCLEOTIDE SEQUENCE [LARGE SCALE GENOMIC DNA]</scope>
    <source>
        <strain evidence="2 3">DSM 19674</strain>
    </source>
</reference>
<dbReference type="EMBL" id="AZDY01000041">
    <property type="protein sequence ID" value="KRK81784.1"/>
    <property type="molecule type" value="Genomic_DNA"/>
</dbReference>
<evidence type="ECO:0000313" key="2">
    <source>
        <dbReference type="EMBL" id="KRK81784.1"/>
    </source>
</evidence>
<keyword evidence="1" id="KW-0812">Transmembrane</keyword>
<feature type="transmembrane region" description="Helical" evidence="1">
    <location>
        <begin position="178"/>
        <end position="195"/>
    </location>
</feature>
<feature type="transmembrane region" description="Helical" evidence="1">
    <location>
        <begin position="244"/>
        <end position="263"/>
    </location>
</feature>
<dbReference type="AlphaFoldDB" id="A0A0R1KEQ7"/>
<accession>A0A0R1KEQ7</accession>
<dbReference type="STRING" id="1423788.FC78_GL000082"/>